<keyword evidence="5" id="KW-1185">Reference proteome</keyword>
<evidence type="ECO:0000256" key="2">
    <source>
        <dbReference type="SAM" id="Phobius"/>
    </source>
</evidence>
<dbReference type="Pfam" id="PF10544">
    <property type="entry name" value="T5orf172"/>
    <property type="match status" value="1"/>
</dbReference>
<reference evidence="4 5" key="1">
    <citation type="submission" date="2022-05" db="EMBL/GenBank/DDBJ databases">
        <authorList>
            <consortium name="Genoscope - CEA"/>
            <person name="William W."/>
        </authorList>
    </citation>
    <scope>NUCLEOTIDE SEQUENCE [LARGE SCALE GENOMIC DNA]</scope>
</reference>
<sequence>MTGRAQTTEKFQPLLLKHPTATKLRRKKRLTVDKDTSIKMRKTKSSLLCRSIFLMLSMMLWECLVSLKFSASRKDIKDVSSTKWLQPTRDEARSSDRVNPTDPGYVYIMIMEDCEGYSAPPFAKIGWTHNYTARRQTLNIGNPHELTVAYTWWVSNMIRAEGAAKAKLNRKQLRLDCDGGSEWYRVEDDLDDIDDFAKIVRRAIKDYVDEDTSEEESEQEAEQQPEEESEEESEQQPGEESEEESEEEWGDRGLAVSSINRAPNQAAAKMATNCGHNNTKWRQDLKGNMLHVKYNCK</sequence>
<dbReference type="Proteomes" id="UP001159405">
    <property type="component" value="Unassembled WGS sequence"/>
</dbReference>
<evidence type="ECO:0000313" key="5">
    <source>
        <dbReference type="Proteomes" id="UP001159405"/>
    </source>
</evidence>
<evidence type="ECO:0000256" key="1">
    <source>
        <dbReference type="SAM" id="MobiDB-lite"/>
    </source>
</evidence>
<gene>
    <name evidence="4" type="ORF">PLOB_00025261</name>
</gene>
<protein>
    <recommendedName>
        <fullName evidence="3">Bacteriophage T5 Orf172 DNA-binding domain-containing protein</fullName>
    </recommendedName>
</protein>
<evidence type="ECO:0000313" key="4">
    <source>
        <dbReference type="EMBL" id="CAH3034760.1"/>
    </source>
</evidence>
<keyword evidence="2" id="KW-0812">Transmembrane</keyword>
<feature type="compositionally biased region" description="Acidic residues" evidence="1">
    <location>
        <begin position="208"/>
        <end position="249"/>
    </location>
</feature>
<dbReference type="InterPro" id="IPR018306">
    <property type="entry name" value="Phage_T5_Orf172_DNA-bd"/>
</dbReference>
<keyword evidence="2" id="KW-1133">Transmembrane helix</keyword>
<dbReference type="EMBL" id="CALNXK010000003">
    <property type="protein sequence ID" value="CAH3034760.1"/>
    <property type="molecule type" value="Genomic_DNA"/>
</dbReference>
<feature type="transmembrane region" description="Helical" evidence="2">
    <location>
        <begin position="47"/>
        <end position="67"/>
    </location>
</feature>
<feature type="region of interest" description="Disordered" evidence="1">
    <location>
        <begin position="208"/>
        <end position="273"/>
    </location>
</feature>
<keyword evidence="2" id="KW-0472">Membrane</keyword>
<accession>A0ABN8MS57</accession>
<name>A0ABN8MS57_9CNID</name>
<evidence type="ECO:0000259" key="3">
    <source>
        <dbReference type="Pfam" id="PF10544"/>
    </source>
</evidence>
<organism evidence="4 5">
    <name type="scientific">Porites lobata</name>
    <dbReference type="NCBI Taxonomy" id="104759"/>
    <lineage>
        <taxon>Eukaryota</taxon>
        <taxon>Metazoa</taxon>
        <taxon>Cnidaria</taxon>
        <taxon>Anthozoa</taxon>
        <taxon>Hexacorallia</taxon>
        <taxon>Scleractinia</taxon>
        <taxon>Fungiina</taxon>
        <taxon>Poritidae</taxon>
        <taxon>Porites</taxon>
    </lineage>
</organism>
<comment type="caution">
    <text evidence="4">The sequence shown here is derived from an EMBL/GenBank/DDBJ whole genome shotgun (WGS) entry which is preliminary data.</text>
</comment>
<feature type="domain" description="Bacteriophage T5 Orf172 DNA-binding" evidence="3">
    <location>
        <begin position="104"/>
        <end position="199"/>
    </location>
</feature>
<proteinExistence type="predicted"/>